<dbReference type="PANTHER" id="PTHR11309:SF47">
    <property type="entry name" value="FRIZZLED"/>
    <property type="match status" value="1"/>
</dbReference>
<dbReference type="InterPro" id="IPR036790">
    <property type="entry name" value="Frizzled_dom_sf"/>
</dbReference>
<keyword evidence="7 9" id="KW-1015">Disulfide bond</keyword>
<evidence type="ECO:0000256" key="5">
    <source>
        <dbReference type="ARBA" id="ARBA00022989"/>
    </source>
</evidence>
<dbReference type="Gene3D" id="1.20.1070.10">
    <property type="entry name" value="Rhodopsin 7-helix transmembrane proteins"/>
    <property type="match status" value="1"/>
</dbReference>
<name>A0A0X3PZN9_SCHSO</name>
<evidence type="ECO:0000256" key="2">
    <source>
        <dbReference type="ARBA" id="ARBA00008077"/>
    </source>
</evidence>
<reference evidence="15" key="1">
    <citation type="submission" date="2016-01" db="EMBL/GenBank/DDBJ databases">
        <title>Reference transcriptome for the parasite Schistocephalus solidus: insights into the molecular evolution of parasitism.</title>
        <authorList>
            <person name="Hebert F.O."/>
            <person name="Grambauer S."/>
            <person name="Barber I."/>
            <person name="Landry C.R."/>
            <person name="Aubin-Horth N."/>
        </authorList>
    </citation>
    <scope>NUCLEOTIDE SEQUENCE</scope>
</reference>
<keyword evidence="4 11" id="KW-0812">Transmembrane</keyword>
<evidence type="ECO:0000256" key="7">
    <source>
        <dbReference type="ARBA" id="ARBA00023157"/>
    </source>
</evidence>
<feature type="transmembrane region" description="Helical" evidence="11">
    <location>
        <begin position="532"/>
        <end position="552"/>
    </location>
</feature>
<dbReference type="GO" id="GO:0060070">
    <property type="term" value="P:canonical Wnt signaling pathway"/>
    <property type="evidence" value="ECO:0007669"/>
    <property type="project" value="TreeGrafter"/>
</dbReference>
<evidence type="ECO:0000256" key="11">
    <source>
        <dbReference type="SAM" id="Phobius"/>
    </source>
</evidence>
<dbReference type="SUPFAM" id="SSF63501">
    <property type="entry name" value="Frizzled cysteine-rich domain"/>
    <property type="match status" value="1"/>
</dbReference>
<keyword evidence="6 11" id="KW-0472">Membrane</keyword>
<feature type="region of interest" description="Disordered" evidence="10">
    <location>
        <begin position="603"/>
        <end position="687"/>
    </location>
</feature>
<gene>
    <name evidence="15" type="primary">FZD1</name>
    <name evidence="15" type="ORF">TR96232</name>
</gene>
<comment type="subcellular location">
    <subcellularLocation>
        <location evidence="1">Membrane</location>
        <topology evidence="1">Multi-pass membrane protein</topology>
    </subcellularLocation>
</comment>
<dbReference type="AlphaFoldDB" id="A0A0X3PZN9"/>
<evidence type="ECO:0000259" key="14">
    <source>
        <dbReference type="PROSITE" id="PS50261"/>
    </source>
</evidence>
<dbReference type="EMBL" id="GEEE01005852">
    <property type="protein sequence ID" value="JAP57373.1"/>
    <property type="molecule type" value="Transcribed_RNA"/>
</dbReference>
<dbReference type="Pfam" id="PF01392">
    <property type="entry name" value="Fz"/>
    <property type="match status" value="1"/>
</dbReference>
<dbReference type="Gene3D" id="1.10.2000.10">
    <property type="entry name" value="Frizzled cysteine-rich domain"/>
    <property type="match status" value="1"/>
</dbReference>
<sequence>MMRVSLYLLYLVHITFSVDIQRGPENPYAETSKCELIRIAACQGLPYNHTILPNTFGHTSQEEAGQDVTQYNSLVKIPCNPSLKLFLCSLYFPVCTELRKPLPPCRSLCQQNRDRCEPIMRSFSFQWPANMQCELFPEDGLCISEDKPETKPAAENALECPAEMKVPTSFEFRIRLSNNQIIPNCGMPCKRHLFNDPSWTKFSRLWIGLWSGLCAASTLFTVLTFLIDMNRFQYPERPIIFLSFCYLVVAVTYITGLSFGDKIACAGPFVQTAGDGTSGATEAGGEASQQPLLVTQGTKFEGCIILFMLLYFFSMAGHIWWVVLTVTWYLAAKCHWAHEAIFRNAQYLHFAAWAIPAAMTICILAMGKVDGDPLSGVCFTGLTDPMIVRGFLIVPLCLCLLVGGCFLIAGFVSLFKIRTIIKTGGSKTDDLEKLIVRIGVFSLLYVIPAGAVIGCYIYESRKMDQWMLTWYINEVCRNFDPRKLTESVCLTQLHKLMDSGALHRPTDLHTSPLISARGEPLLSRLEKPVFELFMMKYLMNLIVGITSGIWIWSGKTLVSWHTFFARLCRRPLPAAAAANQSWRGIPRAGGTVLPPQKQQLLAAAAVTAASGPPQTQQQQQSARMAMHELPPIGSSSAWPRGTPSGATAVPTDATNSSYNSPWSSNAAGWPRSAAGSAGAGGAAAGGAGGNAWTGPCGTGGEVGHLNYFDPQLQ</sequence>
<dbReference type="InterPro" id="IPR015526">
    <property type="entry name" value="Frizzled/SFRP"/>
</dbReference>
<dbReference type="SMART" id="SM01330">
    <property type="entry name" value="Frizzled"/>
    <property type="match status" value="1"/>
</dbReference>
<feature type="chain" id="PRO_5007051386" evidence="12">
    <location>
        <begin position="18"/>
        <end position="713"/>
    </location>
</feature>
<dbReference type="Pfam" id="PF01534">
    <property type="entry name" value="Frizzled"/>
    <property type="match status" value="1"/>
</dbReference>
<feature type="domain" description="G-protein coupled receptors family 2 profile 2" evidence="14">
    <location>
        <begin position="203"/>
        <end position="559"/>
    </location>
</feature>
<evidence type="ECO:0000256" key="9">
    <source>
        <dbReference type="PROSITE-ProRule" id="PRU00090"/>
    </source>
</evidence>
<dbReference type="GO" id="GO:0035567">
    <property type="term" value="P:non-canonical Wnt signaling pathway"/>
    <property type="evidence" value="ECO:0007669"/>
    <property type="project" value="TreeGrafter"/>
</dbReference>
<comment type="similarity">
    <text evidence="2">Belongs to the G-protein coupled receptor Fz/Smo family.</text>
</comment>
<evidence type="ECO:0000256" key="12">
    <source>
        <dbReference type="SAM" id="SignalP"/>
    </source>
</evidence>
<feature type="compositionally biased region" description="Low complexity" evidence="10">
    <location>
        <begin position="666"/>
        <end position="676"/>
    </location>
</feature>
<dbReference type="PANTHER" id="PTHR11309">
    <property type="entry name" value="FRIZZLED"/>
    <property type="match status" value="1"/>
</dbReference>
<dbReference type="SMART" id="SM00063">
    <property type="entry name" value="FRI"/>
    <property type="match status" value="1"/>
</dbReference>
<feature type="transmembrane region" description="Helical" evidence="11">
    <location>
        <begin position="205"/>
        <end position="227"/>
    </location>
</feature>
<keyword evidence="12" id="KW-0732">Signal</keyword>
<dbReference type="InterPro" id="IPR000539">
    <property type="entry name" value="Frizzled/Smoothened_7TM"/>
</dbReference>
<protein>
    <submittedName>
        <fullName evidence="15">Frizzled-1</fullName>
    </submittedName>
</protein>
<organism evidence="15">
    <name type="scientific">Schistocephalus solidus</name>
    <name type="common">Tapeworm</name>
    <dbReference type="NCBI Taxonomy" id="70667"/>
    <lineage>
        <taxon>Eukaryota</taxon>
        <taxon>Metazoa</taxon>
        <taxon>Spiralia</taxon>
        <taxon>Lophotrochozoa</taxon>
        <taxon>Platyhelminthes</taxon>
        <taxon>Cestoda</taxon>
        <taxon>Eucestoda</taxon>
        <taxon>Diphyllobothriidea</taxon>
        <taxon>Diphyllobothriidae</taxon>
        <taxon>Schistocephalus</taxon>
    </lineage>
</organism>
<evidence type="ECO:0000256" key="6">
    <source>
        <dbReference type="ARBA" id="ARBA00023136"/>
    </source>
</evidence>
<feature type="disulfide bond" evidence="9">
    <location>
        <begin position="109"/>
        <end position="133"/>
    </location>
</feature>
<comment type="caution">
    <text evidence="9">Lacks conserved residue(s) required for the propagation of feature annotation.</text>
</comment>
<feature type="disulfide bond" evidence="9">
    <location>
        <begin position="34"/>
        <end position="95"/>
    </location>
</feature>
<feature type="transmembrane region" description="Helical" evidence="11">
    <location>
        <begin position="239"/>
        <end position="259"/>
    </location>
</feature>
<keyword evidence="5 11" id="KW-1133">Transmembrane helix</keyword>
<dbReference type="CDD" id="cd15034">
    <property type="entry name" value="7tmF_FZD1_2_7-like"/>
    <property type="match status" value="1"/>
</dbReference>
<evidence type="ECO:0000256" key="3">
    <source>
        <dbReference type="ARBA" id="ARBA00022473"/>
    </source>
</evidence>
<dbReference type="InterPro" id="IPR020067">
    <property type="entry name" value="Frizzled_dom"/>
</dbReference>
<dbReference type="GO" id="GO:0017147">
    <property type="term" value="F:Wnt-protein binding"/>
    <property type="evidence" value="ECO:0007669"/>
    <property type="project" value="TreeGrafter"/>
</dbReference>
<feature type="transmembrane region" description="Helical" evidence="11">
    <location>
        <begin position="434"/>
        <end position="459"/>
    </location>
</feature>
<feature type="compositionally biased region" description="Polar residues" evidence="10">
    <location>
        <begin position="652"/>
        <end position="665"/>
    </location>
</feature>
<dbReference type="GO" id="GO:0042813">
    <property type="term" value="F:Wnt receptor activity"/>
    <property type="evidence" value="ECO:0007669"/>
    <property type="project" value="TreeGrafter"/>
</dbReference>
<accession>A0A0X3PZN9</accession>
<feature type="compositionally biased region" description="Low complexity" evidence="10">
    <location>
        <begin position="603"/>
        <end position="620"/>
    </location>
</feature>
<proteinExistence type="inferred from homology"/>
<dbReference type="PROSITE" id="PS50261">
    <property type="entry name" value="G_PROTEIN_RECEP_F2_4"/>
    <property type="match status" value="1"/>
</dbReference>
<keyword evidence="8" id="KW-0675">Receptor</keyword>
<feature type="compositionally biased region" description="Gly residues" evidence="10">
    <location>
        <begin position="677"/>
        <end position="687"/>
    </location>
</feature>
<feature type="transmembrane region" description="Helical" evidence="11">
    <location>
        <begin position="350"/>
        <end position="367"/>
    </location>
</feature>
<feature type="domain" description="FZ" evidence="13">
    <location>
        <begin position="29"/>
        <end position="145"/>
    </location>
</feature>
<dbReference type="InterPro" id="IPR017981">
    <property type="entry name" value="GPCR_2-like_7TM"/>
</dbReference>
<dbReference type="PROSITE" id="PS50038">
    <property type="entry name" value="FZ"/>
    <property type="match status" value="1"/>
</dbReference>
<feature type="disulfide bond" evidence="9">
    <location>
        <begin position="42"/>
        <end position="88"/>
    </location>
</feature>
<evidence type="ECO:0000259" key="13">
    <source>
        <dbReference type="PROSITE" id="PS50038"/>
    </source>
</evidence>
<feature type="transmembrane region" description="Helical" evidence="11">
    <location>
        <begin position="304"/>
        <end position="330"/>
    </location>
</feature>
<evidence type="ECO:0000256" key="4">
    <source>
        <dbReference type="ARBA" id="ARBA00022692"/>
    </source>
</evidence>
<dbReference type="PRINTS" id="PR00489">
    <property type="entry name" value="FRIZZLED"/>
</dbReference>
<keyword evidence="3" id="KW-0217">Developmental protein</keyword>
<feature type="signal peptide" evidence="12">
    <location>
        <begin position="1"/>
        <end position="17"/>
    </location>
</feature>
<evidence type="ECO:0000313" key="15">
    <source>
        <dbReference type="EMBL" id="JAP57373.1"/>
    </source>
</evidence>
<evidence type="ECO:0000256" key="1">
    <source>
        <dbReference type="ARBA" id="ARBA00004141"/>
    </source>
</evidence>
<feature type="transmembrane region" description="Helical" evidence="11">
    <location>
        <begin position="387"/>
        <end position="414"/>
    </location>
</feature>
<dbReference type="GO" id="GO:0005886">
    <property type="term" value="C:plasma membrane"/>
    <property type="evidence" value="ECO:0007669"/>
    <property type="project" value="TreeGrafter"/>
</dbReference>
<evidence type="ECO:0000256" key="8">
    <source>
        <dbReference type="ARBA" id="ARBA00023170"/>
    </source>
</evidence>
<evidence type="ECO:0000256" key="10">
    <source>
        <dbReference type="SAM" id="MobiDB-lite"/>
    </source>
</evidence>